<evidence type="ECO:0000313" key="2">
    <source>
        <dbReference type="EMBL" id="GAA6167796.1"/>
    </source>
</evidence>
<dbReference type="EMBL" id="BAABWN010000004">
    <property type="protein sequence ID" value="GAA6167796.1"/>
    <property type="molecule type" value="Genomic_DNA"/>
</dbReference>
<accession>A0ABQ0A819</accession>
<gene>
    <name evidence="2" type="ORF">NBRC116591_16060</name>
</gene>
<evidence type="ECO:0000256" key="1">
    <source>
        <dbReference type="SAM" id="Coils"/>
    </source>
</evidence>
<feature type="coiled-coil region" evidence="1">
    <location>
        <begin position="321"/>
        <end position="348"/>
    </location>
</feature>
<dbReference type="Proteomes" id="UP001465153">
    <property type="component" value="Unassembled WGS sequence"/>
</dbReference>
<name>A0ABQ0A819_9GAMM</name>
<comment type="caution">
    <text evidence="2">The sequence shown here is derived from an EMBL/GenBank/DDBJ whole genome shotgun (WGS) entry which is preliminary data.</text>
</comment>
<organism evidence="2 3">
    <name type="scientific">Sessilibacter corallicola</name>
    <dbReference type="NCBI Taxonomy" id="2904075"/>
    <lineage>
        <taxon>Bacteria</taxon>
        <taxon>Pseudomonadati</taxon>
        <taxon>Pseudomonadota</taxon>
        <taxon>Gammaproteobacteria</taxon>
        <taxon>Cellvibrionales</taxon>
        <taxon>Cellvibrionaceae</taxon>
        <taxon>Sessilibacter</taxon>
    </lineage>
</organism>
<reference evidence="2 3" key="1">
    <citation type="submission" date="2024-04" db="EMBL/GenBank/DDBJ databases">
        <title>Draft genome sequence of Sessilibacter corallicola NBRC 116591.</title>
        <authorList>
            <person name="Miyakawa T."/>
            <person name="Kusuya Y."/>
            <person name="Miura T."/>
        </authorList>
    </citation>
    <scope>NUCLEOTIDE SEQUENCE [LARGE SCALE GENOMIC DNA]</scope>
    <source>
        <strain evidence="2 3">KU-00831-HH</strain>
    </source>
</reference>
<sequence>MNMLINFDNVVHAENFVPNHLWYFGAGNGEFLSKFTIDSYKSVSLLECNPLNCDVLKFKFNDNLNVQVENIVIGPENNKSTIYYFMNEHLDGLCEFPSIISSFPNAKVYQTKLSDVVAFNDYKGFDNYISRDGNVLVLDVGDVGDSIIENISFDVLDKVEWLVWVRPVARSRDDQFLKCLKILKENALIITQKFSQSLYDVYYFKFSQDRKNIDNLSKGVSILLSEKANRETIVYKLKAELQKKDAIIQKLSYELNESQESLDKMSSLLLNIEKDRDLVCELKVKLLEKNKSIQECFEKLKEKDNSLSKLSLKLEQSLALIEQYKIDLDKKSNLLLKLEEMYDLKESEKIKLQIDIEYLRRKLSYIN</sequence>
<keyword evidence="3" id="KW-1185">Reference proteome</keyword>
<proteinExistence type="predicted"/>
<evidence type="ECO:0008006" key="4">
    <source>
        <dbReference type="Google" id="ProtNLM"/>
    </source>
</evidence>
<evidence type="ECO:0000313" key="3">
    <source>
        <dbReference type="Proteomes" id="UP001465153"/>
    </source>
</evidence>
<keyword evidence="1" id="KW-0175">Coiled coil</keyword>
<protein>
    <recommendedName>
        <fullName evidence="4">FkbM family methyltransferase</fullName>
    </recommendedName>
</protein>